<dbReference type="GO" id="GO:0045048">
    <property type="term" value="P:protein insertion into ER membrane"/>
    <property type="evidence" value="ECO:0007669"/>
    <property type="project" value="InterPro"/>
</dbReference>
<comment type="caution">
    <text evidence="3">The sequence shown here is derived from an EMBL/GenBank/DDBJ whole genome shotgun (WGS) entry which is preliminary data.</text>
</comment>
<evidence type="ECO:0008006" key="5">
    <source>
        <dbReference type="Google" id="ProtNLM"/>
    </source>
</evidence>
<dbReference type="Pfam" id="PF04190">
    <property type="entry name" value="GET4"/>
    <property type="match status" value="1"/>
</dbReference>
<accession>A0A9P8LCR6</accession>
<dbReference type="FunFam" id="1.25.40.10:FF:000272">
    <property type="entry name" value="DUF410 domain protein"/>
    <property type="match status" value="1"/>
</dbReference>
<dbReference type="InterPro" id="IPR007317">
    <property type="entry name" value="GET4"/>
</dbReference>
<evidence type="ECO:0000256" key="2">
    <source>
        <dbReference type="SAM" id="MobiDB-lite"/>
    </source>
</evidence>
<dbReference type="PANTHER" id="PTHR12875:SF0">
    <property type="entry name" value="GOLGI TO ER TRAFFIC PROTEIN 4 HOMOLOG"/>
    <property type="match status" value="1"/>
</dbReference>
<dbReference type="Proteomes" id="UP000750711">
    <property type="component" value="Unassembled WGS sequence"/>
</dbReference>
<dbReference type="PANTHER" id="PTHR12875">
    <property type="entry name" value="GOLGI TO ER TRAFFIC PROTEIN 4 HOMOLOG"/>
    <property type="match status" value="1"/>
</dbReference>
<sequence length="346" mass="37648">MSSRIDKTIARLRQRIEEGQYYEAHQQLRVVASRYVKQSNYGAAVDTLFSGAQALLKAGQGGSGGDLCVLLTDVYKSAELKPDSGNKGKLIELLRLFPAGEPSRKRFIGELISWSSKFGEFPAGDPELHHVAGTLYADDHDPYEAEHHLVLGTKDSPEHLARLEYEWYTEDESHTAALYAARAVIPYLLVGNLRDATRSLQVFTSRLTETSGALVVQDTSSATADLRIYPSLPLLNFLGLLLQLVQRGSADLFRLLKSHYAVHIKDTGSIWDERTAPADIAAPPKKALEQIGEMYFGIQIRRPTNPLLDMMGSLFGGPGGGGAVGGQPQPKKVGASAPPPPAVDLD</sequence>
<dbReference type="AlphaFoldDB" id="A0A9P8LCR6"/>
<evidence type="ECO:0000256" key="1">
    <source>
        <dbReference type="ARBA" id="ARBA00005351"/>
    </source>
</evidence>
<dbReference type="EMBL" id="JAGHQM010000498">
    <property type="protein sequence ID" value="KAH0559884.1"/>
    <property type="molecule type" value="Genomic_DNA"/>
</dbReference>
<gene>
    <name evidence="3" type="ORF">GP486_003595</name>
</gene>
<evidence type="ECO:0000313" key="3">
    <source>
        <dbReference type="EMBL" id="KAH0559884.1"/>
    </source>
</evidence>
<organism evidence="3 4">
    <name type="scientific">Trichoglossum hirsutum</name>
    <dbReference type="NCBI Taxonomy" id="265104"/>
    <lineage>
        <taxon>Eukaryota</taxon>
        <taxon>Fungi</taxon>
        <taxon>Dikarya</taxon>
        <taxon>Ascomycota</taxon>
        <taxon>Pezizomycotina</taxon>
        <taxon>Geoglossomycetes</taxon>
        <taxon>Geoglossales</taxon>
        <taxon>Geoglossaceae</taxon>
        <taxon>Trichoglossum</taxon>
    </lineage>
</organism>
<comment type="similarity">
    <text evidence="1">Belongs to the GET4 family.</text>
</comment>
<dbReference type="InterPro" id="IPR011990">
    <property type="entry name" value="TPR-like_helical_dom_sf"/>
</dbReference>
<feature type="compositionally biased region" description="Pro residues" evidence="2">
    <location>
        <begin position="337"/>
        <end position="346"/>
    </location>
</feature>
<evidence type="ECO:0000313" key="4">
    <source>
        <dbReference type="Proteomes" id="UP000750711"/>
    </source>
</evidence>
<dbReference type="Gene3D" id="1.25.40.10">
    <property type="entry name" value="Tetratricopeptide repeat domain"/>
    <property type="match status" value="1"/>
</dbReference>
<protein>
    <recommendedName>
        <fullName evidence="5">DUF410-domain-containing protein</fullName>
    </recommendedName>
</protein>
<name>A0A9P8LCR6_9PEZI</name>
<proteinExistence type="inferred from homology"/>
<reference evidence="3" key="1">
    <citation type="submission" date="2021-03" db="EMBL/GenBank/DDBJ databases">
        <title>Comparative genomics and phylogenomic investigation of the class Geoglossomycetes provide insights into ecological specialization and systematics.</title>
        <authorList>
            <person name="Melie T."/>
            <person name="Pirro S."/>
            <person name="Miller A.N."/>
            <person name="Quandt A."/>
        </authorList>
    </citation>
    <scope>NUCLEOTIDE SEQUENCE</scope>
    <source>
        <strain evidence="3">CAQ_001_2017</strain>
    </source>
</reference>
<feature type="region of interest" description="Disordered" evidence="2">
    <location>
        <begin position="318"/>
        <end position="346"/>
    </location>
</feature>
<keyword evidence="4" id="KW-1185">Reference proteome</keyword>
<dbReference type="GO" id="GO:0072380">
    <property type="term" value="C:TRC complex"/>
    <property type="evidence" value="ECO:0007669"/>
    <property type="project" value="TreeGrafter"/>
</dbReference>